<evidence type="ECO:0000313" key="2">
    <source>
        <dbReference type="EMBL" id="KAK7194863.1"/>
    </source>
</evidence>
<keyword evidence="3" id="KW-1185">Reference proteome</keyword>
<comment type="caution">
    <text evidence="2">The sequence shown here is derived from an EMBL/GenBank/DDBJ whole genome shotgun (WGS) entry which is preliminary data.</text>
</comment>
<gene>
    <name evidence="2" type="ORF">NESM_000407500</name>
</gene>
<evidence type="ECO:0000313" key="3">
    <source>
        <dbReference type="Proteomes" id="UP001430356"/>
    </source>
</evidence>
<dbReference type="AlphaFoldDB" id="A0AAW0EL53"/>
<organism evidence="2 3">
    <name type="scientific">Novymonas esmeraldas</name>
    <dbReference type="NCBI Taxonomy" id="1808958"/>
    <lineage>
        <taxon>Eukaryota</taxon>
        <taxon>Discoba</taxon>
        <taxon>Euglenozoa</taxon>
        <taxon>Kinetoplastea</taxon>
        <taxon>Metakinetoplastina</taxon>
        <taxon>Trypanosomatida</taxon>
        <taxon>Trypanosomatidae</taxon>
        <taxon>Novymonas</taxon>
    </lineage>
</organism>
<feature type="region of interest" description="Disordered" evidence="1">
    <location>
        <begin position="36"/>
        <end position="55"/>
    </location>
</feature>
<name>A0AAW0EL53_9TRYP</name>
<reference evidence="2 3" key="1">
    <citation type="journal article" date="2021" name="MBio">
        <title>A New Model Trypanosomatid, Novymonas esmeraldas: Genomic Perception of Its 'Candidatus Pandoraea novymonadis' Endosymbiont.</title>
        <authorList>
            <person name="Zakharova A."/>
            <person name="Saura A."/>
            <person name="Butenko A."/>
            <person name="Podesvova L."/>
            <person name="Warmusova S."/>
            <person name="Kostygov A.Y."/>
            <person name="Nenarokova A."/>
            <person name="Lukes J."/>
            <person name="Opperdoes F.R."/>
            <person name="Yurchenko V."/>
        </authorList>
    </citation>
    <scope>NUCLEOTIDE SEQUENCE [LARGE SCALE GENOMIC DNA]</scope>
    <source>
        <strain evidence="2 3">E262AT.01</strain>
    </source>
</reference>
<proteinExistence type="predicted"/>
<accession>A0AAW0EL53</accession>
<protein>
    <submittedName>
        <fullName evidence="2">Uncharacterized protein</fullName>
    </submittedName>
</protein>
<evidence type="ECO:0000256" key="1">
    <source>
        <dbReference type="SAM" id="MobiDB-lite"/>
    </source>
</evidence>
<dbReference type="EMBL" id="JAECZO010000043">
    <property type="protein sequence ID" value="KAK7194863.1"/>
    <property type="molecule type" value="Genomic_DNA"/>
</dbReference>
<dbReference type="Proteomes" id="UP001430356">
    <property type="component" value="Unassembled WGS sequence"/>
</dbReference>
<sequence length="147" mass="15334">MSTYYTIPRTLFHFLGGLCITQWALPTLRDSITGSSAASPHTKTAAPPAVSSSGSLSGLWGSVRWSVETSTTPPLLSSSLADDMEEVLRTHCWLAAMLLALAVASGGTPAVLGSGLSVCAGGGAEGRARYCGVKQRVHELWRKANTA</sequence>